<evidence type="ECO:0000313" key="3">
    <source>
        <dbReference type="Proteomes" id="UP001141806"/>
    </source>
</evidence>
<keyword evidence="1" id="KW-0732">Signal</keyword>
<name>A0A9Q0K2P5_9MAGN</name>
<dbReference type="EMBL" id="JAMYWD010000009">
    <property type="protein sequence ID" value="KAJ4959720.1"/>
    <property type="molecule type" value="Genomic_DNA"/>
</dbReference>
<feature type="signal peptide" evidence="1">
    <location>
        <begin position="1"/>
        <end position="17"/>
    </location>
</feature>
<dbReference type="AlphaFoldDB" id="A0A9Q0K2P5"/>
<comment type="caution">
    <text evidence="2">The sequence shown here is derived from an EMBL/GenBank/DDBJ whole genome shotgun (WGS) entry which is preliminary data.</text>
</comment>
<reference evidence="2" key="1">
    <citation type="journal article" date="2023" name="Plant J.">
        <title>The genome of the king protea, Protea cynaroides.</title>
        <authorList>
            <person name="Chang J."/>
            <person name="Duong T.A."/>
            <person name="Schoeman C."/>
            <person name="Ma X."/>
            <person name="Roodt D."/>
            <person name="Barker N."/>
            <person name="Li Z."/>
            <person name="Van de Peer Y."/>
            <person name="Mizrachi E."/>
        </authorList>
    </citation>
    <scope>NUCLEOTIDE SEQUENCE</scope>
    <source>
        <tissue evidence="2">Young leaves</tissue>
    </source>
</reference>
<dbReference type="GO" id="GO:0046475">
    <property type="term" value="P:glycerophospholipid catabolic process"/>
    <property type="evidence" value="ECO:0007669"/>
    <property type="project" value="TreeGrafter"/>
</dbReference>
<organism evidence="2 3">
    <name type="scientific">Protea cynaroides</name>
    <dbReference type="NCBI Taxonomy" id="273540"/>
    <lineage>
        <taxon>Eukaryota</taxon>
        <taxon>Viridiplantae</taxon>
        <taxon>Streptophyta</taxon>
        <taxon>Embryophyta</taxon>
        <taxon>Tracheophyta</taxon>
        <taxon>Spermatophyta</taxon>
        <taxon>Magnoliopsida</taxon>
        <taxon>Proteales</taxon>
        <taxon>Proteaceae</taxon>
        <taxon>Protea</taxon>
    </lineage>
</organism>
<proteinExistence type="predicted"/>
<accession>A0A9Q0K2P5</accession>
<dbReference type="Proteomes" id="UP001141806">
    <property type="component" value="Unassembled WGS sequence"/>
</dbReference>
<feature type="chain" id="PRO_5040176669" description="Glycerophosphodiester phosphodiesterase" evidence="1">
    <location>
        <begin position="18"/>
        <end position="165"/>
    </location>
</feature>
<dbReference type="PANTHER" id="PTHR22958">
    <property type="entry name" value="GLYCEROPHOSPHORYL DIESTER PHOSPHODIESTERASE"/>
    <property type="match status" value="1"/>
</dbReference>
<evidence type="ECO:0008006" key="4">
    <source>
        <dbReference type="Google" id="ProtNLM"/>
    </source>
</evidence>
<dbReference type="OrthoDB" id="1739444at2759"/>
<gene>
    <name evidence="2" type="ORF">NE237_019630</name>
</gene>
<sequence>MLYLLTSLVAAGYPACAFISVLSSPTARASGSKFGLQGIVSEVKAVYRNLVAINTIREANLLLLTNGQLNNVPEVVYMRHLMGVDGVIVDLVQDITEALFDFVKPVEVEEDSLSGGNGQIETSRKGQILIALTYGFSFSMDGFGDEVLLQRAIVQSTCPLWGRKL</sequence>
<protein>
    <recommendedName>
        <fullName evidence="4">Glycerophosphodiester phosphodiesterase</fullName>
    </recommendedName>
</protein>
<keyword evidence="3" id="KW-1185">Reference proteome</keyword>
<evidence type="ECO:0000313" key="2">
    <source>
        <dbReference type="EMBL" id="KAJ4959720.1"/>
    </source>
</evidence>
<dbReference type="InterPro" id="IPR051578">
    <property type="entry name" value="GDPD"/>
</dbReference>
<dbReference type="PANTHER" id="PTHR22958:SF1">
    <property type="entry name" value="GLYCEROPHOSPHOCHOLINE PHOSPHODIESTERASE GPCPD1"/>
    <property type="match status" value="1"/>
</dbReference>
<evidence type="ECO:0000256" key="1">
    <source>
        <dbReference type="SAM" id="SignalP"/>
    </source>
</evidence>